<accession>A0A1Z4JEL4</accession>
<name>A0A1Z4JEL4_LEPBY</name>
<proteinExistence type="predicted"/>
<protein>
    <submittedName>
        <fullName evidence="1">Uncharacterized protein</fullName>
    </submittedName>
</protein>
<sequence length="129" mass="14768">MAELDLQQELRASIARSMIDSPGDTAKLRLRTLKAVLPVEIKGWLEGVAIYLDYQEEQEYPPIIHSVIAFDHGSRRSAFLEPENLVWLEALTFRTYQYTGIAHVLIRDGQQTKISSYCPSTHKYTLWSA</sequence>
<dbReference type="EMBL" id="AP018203">
    <property type="protein sequence ID" value="BAY55225.1"/>
    <property type="molecule type" value="Genomic_DNA"/>
</dbReference>
<reference evidence="1 2" key="1">
    <citation type="submission" date="2017-06" db="EMBL/GenBank/DDBJ databases">
        <title>Genome sequencing of cyanobaciteial culture collection at National Institute for Environmental Studies (NIES).</title>
        <authorList>
            <person name="Hirose Y."/>
            <person name="Shimura Y."/>
            <person name="Fujisawa T."/>
            <person name="Nakamura Y."/>
            <person name="Kawachi M."/>
        </authorList>
    </citation>
    <scope>NUCLEOTIDE SEQUENCE [LARGE SCALE GENOMIC DNA]</scope>
    <source>
        <strain evidence="1 2">NIES-2135</strain>
    </source>
</reference>
<dbReference type="AlphaFoldDB" id="A0A1Z4JEL4"/>
<gene>
    <name evidence="1" type="ORF">NIES2135_20480</name>
</gene>
<evidence type="ECO:0000313" key="1">
    <source>
        <dbReference type="EMBL" id="BAY55225.1"/>
    </source>
</evidence>
<organism evidence="1 2">
    <name type="scientific">Leptolyngbya boryana NIES-2135</name>
    <dbReference type="NCBI Taxonomy" id="1973484"/>
    <lineage>
        <taxon>Bacteria</taxon>
        <taxon>Bacillati</taxon>
        <taxon>Cyanobacteriota</taxon>
        <taxon>Cyanophyceae</taxon>
        <taxon>Leptolyngbyales</taxon>
        <taxon>Leptolyngbyaceae</taxon>
        <taxon>Leptolyngbya group</taxon>
        <taxon>Leptolyngbya</taxon>
    </lineage>
</organism>
<keyword evidence="2" id="KW-1185">Reference proteome</keyword>
<dbReference type="Proteomes" id="UP000217895">
    <property type="component" value="Chromosome"/>
</dbReference>
<evidence type="ECO:0000313" key="2">
    <source>
        <dbReference type="Proteomes" id="UP000217895"/>
    </source>
</evidence>